<keyword evidence="3" id="KW-1185">Reference proteome</keyword>
<dbReference type="AlphaFoldDB" id="A0A1X6XGZ0"/>
<evidence type="ECO:0000313" key="2">
    <source>
        <dbReference type="EMBL" id="SLM98383.1"/>
    </source>
</evidence>
<evidence type="ECO:0000259" key="1">
    <source>
        <dbReference type="SMART" id="SM00347"/>
    </source>
</evidence>
<dbReference type="SMART" id="SM00347">
    <property type="entry name" value="HTH_MARR"/>
    <property type="match status" value="1"/>
</dbReference>
<dbReference type="InterPro" id="IPR000835">
    <property type="entry name" value="HTH_MarR-typ"/>
</dbReference>
<dbReference type="Pfam" id="PF13412">
    <property type="entry name" value="HTH_24"/>
    <property type="match status" value="1"/>
</dbReference>
<accession>A0A1X6XGZ0</accession>
<dbReference type="InterPro" id="IPR036388">
    <property type="entry name" value="WH-like_DNA-bd_sf"/>
</dbReference>
<reference evidence="3" key="1">
    <citation type="submission" date="2017-02" db="EMBL/GenBank/DDBJ databases">
        <authorList>
            <person name="Dridi B."/>
        </authorList>
    </citation>
    <scope>NUCLEOTIDE SEQUENCE [LARGE SCALE GENOMIC DNA]</scope>
    <source>
        <strain evidence="3">B Co 03.10</strain>
    </source>
</reference>
<dbReference type="RefSeq" id="WP_087007367.1">
    <property type="nucleotide sequence ID" value="NZ_FWFF01000014.1"/>
</dbReference>
<evidence type="ECO:0000313" key="3">
    <source>
        <dbReference type="Proteomes" id="UP000196581"/>
    </source>
</evidence>
<dbReference type="EMBL" id="FWFF01000014">
    <property type="protein sequence ID" value="SLM98383.1"/>
    <property type="molecule type" value="Genomic_DNA"/>
</dbReference>
<gene>
    <name evidence="2" type="ORF">FM105_08890</name>
</gene>
<proteinExistence type="predicted"/>
<sequence length="249" mass="26787">MTAAEAVPTEDGRTRQRVLSSVLDHGPISASSLAKMMGLTAAAIRRHLDALTDDGLIEVRALAGQRAGRGRPARHYTVTSAGHAQISHTYDELAVDVLEYVKDAAGPELVEGFVRQHTDRLRDRLRDRLPDYRHGAQGEGTVAERSRRLARALDREGFAASATPVAAGTPMEAMQLCQGHCPIRNVAERFPEFCEAELGVLSEYVGVDVRRLSTLAGGAHVCTTHIPTSALARPLIGEPGTDPRQGGSR</sequence>
<dbReference type="CDD" id="cd00090">
    <property type="entry name" value="HTH_ARSR"/>
    <property type="match status" value="1"/>
</dbReference>
<dbReference type="InterPro" id="IPR011991">
    <property type="entry name" value="ArsR-like_HTH"/>
</dbReference>
<name>A0A1X6XGZ0_9MICO</name>
<feature type="domain" description="HTH marR-type" evidence="1">
    <location>
        <begin position="4"/>
        <end position="109"/>
    </location>
</feature>
<dbReference type="GO" id="GO:0003700">
    <property type="term" value="F:DNA-binding transcription factor activity"/>
    <property type="evidence" value="ECO:0007669"/>
    <property type="project" value="InterPro"/>
</dbReference>
<dbReference type="InterPro" id="IPR036390">
    <property type="entry name" value="WH_DNA-bd_sf"/>
</dbReference>
<dbReference type="Proteomes" id="UP000196581">
    <property type="component" value="Unassembled WGS sequence"/>
</dbReference>
<dbReference type="SUPFAM" id="SSF46785">
    <property type="entry name" value="Winged helix' DNA-binding domain"/>
    <property type="match status" value="1"/>
</dbReference>
<organism evidence="2 3">
    <name type="scientific">Brevibacterium yomogidense</name>
    <dbReference type="NCBI Taxonomy" id="946573"/>
    <lineage>
        <taxon>Bacteria</taxon>
        <taxon>Bacillati</taxon>
        <taxon>Actinomycetota</taxon>
        <taxon>Actinomycetes</taxon>
        <taxon>Micrococcales</taxon>
        <taxon>Brevibacteriaceae</taxon>
        <taxon>Brevibacterium</taxon>
    </lineage>
</organism>
<protein>
    <submittedName>
        <fullName evidence="2">Iron-sulfur cluster regulator SufR</fullName>
    </submittedName>
</protein>
<dbReference type="Gene3D" id="1.10.10.10">
    <property type="entry name" value="Winged helix-like DNA-binding domain superfamily/Winged helix DNA-binding domain"/>
    <property type="match status" value="1"/>
</dbReference>